<dbReference type="SMART" id="SM00228">
    <property type="entry name" value="PDZ"/>
    <property type="match status" value="2"/>
</dbReference>
<accession>A0A1H4Q0H0</accession>
<dbReference type="Gene3D" id="2.30.42.10">
    <property type="match status" value="2"/>
</dbReference>
<evidence type="ECO:0000259" key="4">
    <source>
        <dbReference type="PROSITE" id="PS50106"/>
    </source>
</evidence>
<dbReference type="InterPro" id="IPR036034">
    <property type="entry name" value="PDZ_sf"/>
</dbReference>
<reference evidence="5 6" key="1">
    <citation type="submission" date="2016-10" db="EMBL/GenBank/DDBJ databases">
        <authorList>
            <person name="de Groot N.N."/>
        </authorList>
    </citation>
    <scope>NUCLEOTIDE SEQUENCE [LARGE SCALE GENOMIC DNA]</scope>
    <source>
        <strain evidence="5 6">AB35.6</strain>
    </source>
</reference>
<protein>
    <submittedName>
        <fullName evidence="5">PDZ domain-containing protein</fullName>
    </submittedName>
</protein>
<dbReference type="Proteomes" id="UP000182409">
    <property type="component" value="Unassembled WGS sequence"/>
</dbReference>
<dbReference type="SUPFAM" id="SSF50156">
    <property type="entry name" value="PDZ domain-like"/>
    <property type="match status" value="2"/>
</dbReference>
<sequence length="320" mass="33587">MGFNSRVAIAGLAVSLSAGIAMAQTASLPVQMCSTADLSAIFAGAGFASFSGAHSQPPQGYLGIAFHGVNDGEIAAMHLKDGHGAEIIMVDHDGPAGKAGLREHDVVLSVNGVSIEGEDQLRKMLRDTPPGKSIALYICRNGVEQTVTAVMSTREEVDKQARQTRFIVPVPVDDTAIVVAPAEPPASRSGFGHGFIAGHLLPTPTYTGATVDAMGAQLADYFGVKDGKGLLVHEVENNSPAAVAGLRAGDVIVKMNGGRVATEKDWTRALHESKGRAVTMTVIRERREQVLTMVPDSKRRSSLDRATEPGASGLPAMMLR</sequence>
<feature type="domain" description="PDZ" evidence="4">
    <location>
        <begin position="208"/>
        <end position="286"/>
    </location>
</feature>
<feature type="region of interest" description="Disordered" evidence="2">
    <location>
        <begin position="295"/>
        <end position="320"/>
    </location>
</feature>
<name>A0A1H4Q0H0_9BACT</name>
<dbReference type="Pfam" id="PF13180">
    <property type="entry name" value="PDZ_2"/>
    <property type="match status" value="2"/>
</dbReference>
<feature type="signal peptide" evidence="3">
    <location>
        <begin position="1"/>
        <end position="23"/>
    </location>
</feature>
<proteinExistence type="inferred from homology"/>
<keyword evidence="3" id="KW-0732">Signal</keyword>
<dbReference type="InterPro" id="IPR001478">
    <property type="entry name" value="PDZ"/>
</dbReference>
<evidence type="ECO:0000256" key="2">
    <source>
        <dbReference type="SAM" id="MobiDB-lite"/>
    </source>
</evidence>
<feature type="compositionally biased region" description="Basic and acidic residues" evidence="2">
    <location>
        <begin position="296"/>
        <end position="307"/>
    </location>
</feature>
<evidence type="ECO:0000313" key="5">
    <source>
        <dbReference type="EMBL" id="SEC12932.1"/>
    </source>
</evidence>
<gene>
    <name evidence="5" type="ORF">SAMN05443244_2725</name>
</gene>
<feature type="chain" id="PRO_5010384353" evidence="3">
    <location>
        <begin position="24"/>
        <end position="320"/>
    </location>
</feature>
<dbReference type="AlphaFoldDB" id="A0A1H4Q0H0"/>
<evidence type="ECO:0000256" key="3">
    <source>
        <dbReference type="SAM" id="SignalP"/>
    </source>
</evidence>
<dbReference type="PANTHER" id="PTHR22939">
    <property type="entry name" value="SERINE PROTEASE FAMILY S1C HTRA-RELATED"/>
    <property type="match status" value="1"/>
</dbReference>
<evidence type="ECO:0000256" key="1">
    <source>
        <dbReference type="ARBA" id="ARBA00010541"/>
    </source>
</evidence>
<dbReference type="PROSITE" id="PS50106">
    <property type="entry name" value="PDZ"/>
    <property type="match status" value="2"/>
</dbReference>
<evidence type="ECO:0000313" key="6">
    <source>
        <dbReference type="Proteomes" id="UP000182409"/>
    </source>
</evidence>
<comment type="similarity">
    <text evidence="1">Belongs to the peptidase S1C family.</text>
</comment>
<feature type="domain" description="PDZ" evidence="4">
    <location>
        <begin position="59"/>
        <end position="117"/>
    </location>
</feature>
<organism evidence="5 6">
    <name type="scientific">Terriglobus roseus</name>
    <dbReference type="NCBI Taxonomy" id="392734"/>
    <lineage>
        <taxon>Bacteria</taxon>
        <taxon>Pseudomonadati</taxon>
        <taxon>Acidobacteriota</taxon>
        <taxon>Terriglobia</taxon>
        <taxon>Terriglobales</taxon>
        <taxon>Acidobacteriaceae</taxon>
        <taxon>Terriglobus</taxon>
    </lineage>
</organism>
<dbReference type="EMBL" id="FNSD01000001">
    <property type="protein sequence ID" value="SEC12932.1"/>
    <property type="molecule type" value="Genomic_DNA"/>
</dbReference>
<dbReference type="PANTHER" id="PTHR22939:SF129">
    <property type="entry name" value="SERINE PROTEASE HTRA2, MITOCHONDRIAL"/>
    <property type="match status" value="1"/>
</dbReference>